<dbReference type="InterPro" id="IPR019734">
    <property type="entry name" value="TPR_rpt"/>
</dbReference>
<dbReference type="InterPro" id="IPR013105">
    <property type="entry name" value="TPR_2"/>
</dbReference>
<dbReference type="EMBL" id="CACVAQ010000365">
    <property type="protein sequence ID" value="CAA6825564.1"/>
    <property type="molecule type" value="Genomic_DNA"/>
</dbReference>
<dbReference type="InterPro" id="IPR051685">
    <property type="entry name" value="Ycf3/AcsC/BcsC/TPR_MFPF"/>
</dbReference>
<feature type="transmembrane region" description="Helical" evidence="4">
    <location>
        <begin position="309"/>
        <end position="328"/>
    </location>
</feature>
<dbReference type="Pfam" id="PF13176">
    <property type="entry name" value="TPR_7"/>
    <property type="match status" value="1"/>
</dbReference>
<feature type="transmembrane region" description="Helical" evidence="4">
    <location>
        <begin position="264"/>
        <end position="288"/>
    </location>
</feature>
<dbReference type="Pfam" id="PF14559">
    <property type="entry name" value="TPR_19"/>
    <property type="match status" value="1"/>
</dbReference>
<dbReference type="PANTHER" id="PTHR44943:SF8">
    <property type="entry name" value="TPR REPEAT-CONTAINING PROTEIN MJ0263"/>
    <property type="match status" value="1"/>
</dbReference>
<dbReference type="AlphaFoldDB" id="A0A6S6U1I4"/>
<dbReference type="InterPro" id="IPR011990">
    <property type="entry name" value="TPR-like_helical_dom_sf"/>
</dbReference>
<feature type="transmembrane region" description="Helical" evidence="4">
    <location>
        <begin position="392"/>
        <end position="410"/>
    </location>
</feature>
<dbReference type="PANTHER" id="PTHR44943">
    <property type="entry name" value="CELLULOSE SYNTHASE OPERON PROTEIN C"/>
    <property type="match status" value="1"/>
</dbReference>
<dbReference type="Gene3D" id="1.25.40.10">
    <property type="entry name" value="Tetratricopeptide repeat domain"/>
    <property type="match status" value="1"/>
</dbReference>
<feature type="transmembrane region" description="Helical" evidence="4">
    <location>
        <begin position="334"/>
        <end position="353"/>
    </location>
</feature>
<proteinExistence type="predicted"/>
<feature type="repeat" description="TPR" evidence="3">
    <location>
        <begin position="106"/>
        <end position="139"/>
    </location>
</feature>
<feature type="repeat" description="TPR" evidence="3">
    <location>
        <begin position="174"/>
        <end position="207"/>
    </location>
</feature>
<evidence type="ECO:0000256" key="3">
    <source>
        <dbReference type="PROSITE-ProRule" id="PRU00339"/>
    </source>
</evidence>
<feature type="repeat" description="TPR" evidence="3">
    <location>
        <begin position="4"/>
        <end position="37"/>
    </location>
</feature>
<feature type="transmembrane region" description="Helical" evidence="4">
    <location>
        <begin position="365"/>
        <end position="386"/>
    </location>
</feature>
<dbReference type="Pfam" id="PF07719">
    <property type="entry name" value="TPR_2"/>
    <property type="match status" value="1"/>
</dbReference>
<keyword evidence="4" id="KW-1133">Transmembrane helix</keyword>
<dbReference type="SUPFAM" id="SSF48452">
    <property type="entry name" value="TPR-like"/>
    <property type="match status" value="1"/>
</dbReference>
<dbReference type="SMART" id="SM00028">
    <property type="entry name" value="TPR"/>
    <property type="match status" value="5"/>
</dbReference>
<name>A0A6S6U1I4_9BACT</name>
<gene>
    <name evidence="5" type="ORF">HELGO_WM50220</name>
</gene>
<evidence type="ECO:0000313" key="5">
    <source>
        <dbReference type="EMBL" id="CAA6825564.1"/>
    </source>
</evidence>
<keyword evidence="1" id="KW-0677">Repeat</keyword>
<dbReference type="PROSITE" id="PS50005">
    <property type="entry name" value="TPR"/>
    <property type="match status" value="3"/>
</dbReference>
<sequence length="418" mass="47300">MVDQEQFLNRAQSLMDVERYDMALKELEKAMELNPDNGHAWLLTLLCYTKMGKTDKAIEIARQLLGTYPEEALIYFLLALNLVDKEELEEAEKIALAGLTIAPNYVNLFSVLGRIYLLRKKWEKALGYADQGLAIDPSDVDCLNIRVKGLTQLGRKEELKASMQDTLSAAPNNPYTHNNIGWSKLQAGDHEGAKKHFAEALRINPNMDDARVGLLESLKAKNFFYRIFLNWMFWMSKKTEGSQWVIIIGLYFGARYLNKISTDYPFLIPVVVLLAIAFYMTWVMTPLFNLFIKMDKTARHALTPEESSGANIVGIGVLVGLTAIVTYAITGLDIASLVAIFALSIVIPSYMYFDFKNTTHEMHAKVSAIAFWGIGLFALTGTLLGMPWGGSLWTLYFLGFFGYQFAVNFWNMKKRRLD</sequence>
<evidence type="ECO:0000256" key="1">
    <source>
        <dbReference type="ARBA" id="ARBA00022737"/>
    </source>
</evidence>
<organism evidence="5">
    <name type="scientific">uncultured Aureispira sp</name>
    <dbReference type="NCBI Taxonomy" id="1331704"/>
    <lineage>
        <taxon>Bacteria</taxon>
        <taxon>Pseudomonadati</taxon>
        <taxon>Bacteroidota</taxon>
        <taxon>Saprospiria</taxon>
        <taxon>Saprospirales</taxon>
        <taxon>Saprospiraceae</taxon>
        <taxon>Aureispira</taxon>
        <taxon>environmental samples</taxon>
    </lineage>
</organism>
<reference evidence="5" key="1">
    <citation type="submission" date="2020-01" db="EMBL/GenBank/DDBJ databases">
        <authorList>
            <person name="Meier V. D."/>
            <person name="Meier V D."/>
        </authorList>
    </citation>
    <scope>NUCLEOTIDE SEQUENCE</scope>
    <source>
        <strain evidence="5">HLG_WM_MAG_10</strain>
    </source>
</reference>
<keyword evidence="4" id="KW-0472">Membrane</keyword>
<protein>
    <submittedName>
        <fullName evidence="5">Uncharacterized protein</fullName>
    </submittedName>
</protein>
<evidence type="ECO:0000256" key="2">
    <source>
        <dbReference type="ARBA" id="ARBA00022803"/>
    </source>
</evidence>
<accession>A0A6S6U1I4</accession>
<evidence type="ECO:0000256" key="4">
    <source>
        <dbReference type="SAM" id="Phobius"/>
    </source>
</evidence>
<keyword evidence="2 3" id="KW-0802">TPR repeat</keyword>
<keyword evidence="4" id="KW-0812">Transmembrane</keyword>